<evidence type="ECO:0000256" key="2">
    <source>
        <dbReference type="ARBA" id="ARBA00012513"/>
    </source>
</evidence>
<comment type="catalytic activity">
    <reaction evidence="8">
        <text>L-threonyl-[protein] + ATP = O-phospho-L-threonyl-[protein] + ADP + H(+)</text>
        <dbReference type="Rhea" id="RHEA:46608"/>
        <dbReference type="Rhea" id="RHEA-COMP:11060"/>
        <dbReference type="Rhea" id="RHEA-COMP:11605"/>
        <dbReference type="ChEBI" id="CHEBI:15378"/>
        <dbReference type="ChEBI" id="CHEBI:30013"/>
        <dbReference type="ChEBI" id="CHEBI:30616"/>
        <dbReference type="ChEBI" id="CHEBI:61977"/>
        <dbReference type="ChEBI" id="CHEBI:456216"/>
        <dbReference type="EC" id="2.7.11.1"/>
    </reaction>
</comment>
<dbReference type="SUPFAM" id="SSF56112">
    <property type="entry name" value="Protein kinase-like (PK-like)"/>
    <property type="match status" value="1"/>
</dbReference>
<protein>
    <recommendedName>
        <fullName evidence="2">non-specific serine/threonine protein kinase</fullName>
        <ecNumber evidence="2">2.7.11.1</ecNumber>
    </recommendedName>
</protein>
<evidence type="ECO:0000256" key="3">
    <source>
        <dbReference type="ARBA" id="ARBA00022527"/>
    </source>
</evidence>
<evidence type="ECO:0000259" key="12">
    <source>
        <dbReference type="PROSITE" id="PS50011"/>
    </source>
</evidence>
<evidence type="ECO:0000256" key="4">
    <source>
        <dbReference type="ARBA" id="ARBA00022679"/>
    </source>
</evidence>
<evidence type="ECO:0000256" key="6">
    <source>
        <dbReference type="ARBA" id="ARBA00022777"/>
    </source>
</evidence>
<evidence type="ECO:0000313" key="13">
    <source>
        <dbReference type="EMBL" id="JAI41523.1"/>
    </source>
</evidence>
<dbReference type="PANTHER" id="PTHR44899">
    <property type="entry name" value="CAMK FAMILY PROTEIN KINASE"/>
    <property type="match status" value="1"/>
</dbReference>
<sequence>TKCTATLILNRFVTNPAKVAYGNFIKSYNIRIRIAMDIGDSNLCPIGILGEGSFGQVFLCRSNSIDHNYVCVKRIVIRKPKSEVKMLMDEIYIISQLKHPSIIRFIRSFVFEGTVNIVMEFASKGTLRNIINANCNRRPAVAKQIFKLFIYEILLGLEYLHIRHIIHRDLKPENILVDNGNNFKIADFGISTIHSCNKQSKGLIGTFLYMAPEIMKGERYEFKSDVWSLGCILYEMCYGLNPFQHAKNVDDLKCLILTSHYKGYISTMSNYYGTEWCCLCKKMLIYNPRKRVSLYNIVTFSAKITVSYYNNYFKYMYISS</sequence>
<comment type="catalytic activity">
    <reaction evidence="9">
        <text>L-seryl-[protein] + ATP = O-phospho-L-seryl-[protein] + ADP + H(+)</text>
        <dbReference type="Rhea" id="RHEA:17989"/>
        <dbReference type="Rhea" id="RHEA-COMP:9863"/>
        <dbReference type="Rhea" id="RHEA-COMP:11604"/>
        <dbReference type="ChEBI" id="CHEBI:15378"/>
        <dbReference type="ChEBI" id="CHEBI:29999"/>
        <dbReference type="ChEBI" id="CHEBI:30616"/>
        <dbReference type="ChEBI" id="CHEBI:83421"/>
        <dbReference type="ChEBI" id="CHEBI:456216"/>
        <dbReference type="EC" id="2.7.11.1"/>
    </reaction>
</comment>
<dbReference type="PROSITE" id="PS00108">
    <property type="entry name" value="PROTEIN_KINASE_ST"/>
    <property type="match status" value="1"/>
</dbReference>
<keyword evidence="3 11" id="KW-0723">Serine/threonine-protein kinase</keyword>
<dbReference type="EC" id="2.7.11.1" evidence="2"/>
<feature type="binding site" evidence="10">
    <location>
        <position position="79"/>
    </location>
    <ligand>
        <name>ATP</name>
        <dbReference type="ChEBI" id="CHEBI:30616"/>
    </ligand>
</feature>
<dbReference type="PROSITE" id="PS50011">
    <property type="entry name" value="PROTEIN_KINASE_DOM"/>
    <property type="match status" value="1"/>
</dbReference>
<dbReference type="InterPro" id="IPR051131">
    <property type="entry name" value="NEK_Ser/Thr_kinase_NIMA"/>
</dbReference>
<evidence type="ECO:0000256" key="8">
    <source>
        <dbReference type="ARBA" id="ARBA00047899"/>
    </source>
</evidence>
<evidence type="ECO:0000256" key="11">
    <source>
        <dbReference type="RuleBase" id="RU000304"/>
    </source>
</evidence>
<comment type="similarity">
    <text evidence="1">Belongs to the protein kinase superfamily. NEK Ser/Thr protein kinase family. NIMA subfamily.</text>
</comment>
<evidence type="ECO:0000256" key="10">
    <source>
        <dbReference type="PROSITE-ProRule" id="PRU10141"/>
    </source>
</evidence>
<gene>
    <name evidence="13" type="primary">tsuA</name>
    <name evidence="13" type="ORF">c0_g2_i1</name>
</gene>
<feature type="non-terminal residue" evidence="13">
    <location>
        <position position="1"/>
    </location>
</feature>
<keyword evidence="4" id="KW-0808">Transferase</keyword>
<accession>A0A0K8VRQ1</accession>
<organism evidence="13">
    <name type="scientific">Bactrocera latifrons</name>
    <name type="common">Malaysian fruit fly</name>
    <name type="synonym">Chaetodacus latifrons</name>
    <dbReference type="NCBI Taxonomy" id="174628"/>
    <lineage>
        <taxon>Eukaryota</taxon>
        <taxon>Metazoa</taxon>
        <taxon>Ecdysozoa</taxon>
        <taxon>Arthropoda</taxon>
        <taxon>Hexapoda</taxon>
        <taxon>Insecta</taxon>
        <taxon>Pterygota</taxon>
        <taxon>Neoptera</taxon>
        <taxon>Endopterygota</taxon>
        <taxon>Diptera</taxon>
        <taxon>Brachycera</taxon>
        <taxon>Muscomorpha</taxon>
        <taxon>Tephritoidea</taxon>
        <taxon>Tephritidae</taxon>
        <taxon>Bactrocera</taxon>
        <taxon>Bactrocera</taxon>
    </lineage>
</organism>
<dbReference type="PROSITE" id="PS00107">
    <property type="entry name" value="PROTEIN_KINASE_ATP"/>
    <property type="match status" value="1"/>
</dbReference>
<dbReference type="InterPro" id="IPR017441">
    <property type="entry name" value="Protein_kinase_ATP_BS"/>
</dbReference>
<dbReference type="Pfam" id="PF00069">
    <property type="entry name" value="Pkinase"/>
    <property type="match status" value="1"/>
</dbReference>
<dbReference type="SMART" id="SM00220">
    <property type="entry name" value="S_TKc"/>
    <property type="match status" value="1"/>
</dbReference>
<dbReference type="EMBL" id="GDHF01010791">
    <property type="protein sequence ID" value="JAI41523.1"/>
    <property type="molecule type" value="Transcribed_RNA"/>
</dbReference>
<dbReference type="PANTHER" id="PTHR44899:SF3">
    <property type="entry name" value="SERINE_THREONINE-PROTEIN KINASE NEK1"/>
    <property type="match status" value="1"/>
</dbReference>
<name>A0A0K8VRQ1_BACLA</name>
<dbReference type="InterPro" id="IPR011009">
    <property type="entry name" value="Kinase-like_dom_sf"/>
</dbReference>
<dbReference type="GO" id="GO:0004674">
    <property type="term" value="F:protein serine/threonine kinase activity"/>
    <property type="evidence" value="ECO:0007669"/>
    <property type="project" value="UniProtKB-KW"/>
</dbReference>
<dbReference type="GO" id="GO:0005524">
    <property type="term" value="F:ATP binding"/>
    <property type="evidence" value="ECO:0007669"/>
    <property type="project" value="UniProtKB-UniRule"/>
</dbReference>
<feature type="domain" description="Protein kinase" evidence="12">
    <location>
        <begin position="43"/>
        <end position="313"/>
    </location>
</feature>
<keyword evidence="6 13" id="KW-0418">Kinase</keyword>
<dbReference type="AlphaFoldDB" id="A0A0K8VRQ1"/>
<keyword evidence="5 10" id="KW-0547">Nucleotide-binding</keyword>
<evidence type="ECO:0000256" key="9">
    <source>
        <dbReference type="ARBA" id="ARBA00048679"/>
    </source>
</evidence>
<evidence type="ECO:0000256" key="1">
    <source>
        <dbReference type="ARBA" id="ARBA00010886"/>
    </source>
</evidence>
<keyword evidence="7 10" id="KW-0067">ATP-binding</keyword>
<proteinExistence type="inferred from homology"/>
<dbReference type="OrthoDB" id="248923at2759"/>
<dbReference type="InterPro" id="IPR008271">
    <property type="entry name" value="Ser/Thr_kinase_AS"/>
</dbReference>
<evidence type="ECO:0000256" key="5">
    <source>
        <dbReference type="ARBA" id="ARBA00022741"/>
    </source>
</evidence>
<dbReference type="InterPro" id="IPR000719">
    <property type="entry name" value="Prot_kinase_dom"/>
</dbReference>
<reference evidence="13" key="1">
    <citation type="submission" date="2015-06" db="EMBL/GenBank/DDBJ databases">
        <authorList>
            <person name="Hoefler B.C."/>
            <person name="Straight P.D."/>
        </authorList>
    </citation>
    <scope>NUCLEOTIDE SEQUENCE</scope>
</reference>
<dbReference type="Gene3D" id="1.10.510.10">
    <property type="entry name" value="Transferase(Phosphotransferase) domain 1"/>
    <property type="match status" value="1"/>
</dbReference>
<evidence type="ECO:0000256" key="7">
    <source>
        <dbReference type="ARBA" id="ARBA00022840"/>
    </source>
</evidence>